<dbReference type="InterPro" id="IPR015500">
    <property type="entry name" value="Peptidase_S8_subtilisin-rel"/>
</dbReference>
<dbReference type="Proteomes" id="UP001145021">
    <property type="component" value="Unassembled WGS sequence"/>
</dbReference>
<dbReference type="PANTHER" id="PTHR43806">
    <property type="entry name" value="PEPTIDASE S8"/>
    <property type="match status" value="1"/>
</dbReference>
<dbReference type="Gene3D" id="3.50.30.30">
    <property type="match status" value="1"/>
</dbReference>
<dbReference type="InterPro" id="IPR023827">
    <property type="entry name" value="Peptidase_S8_Asp-AS"/>
</dbReference>
<feature type="domain" description="Peptidase S8/S53" evidence="12">
    <location>
        <begin position="150"/>
        <end position="565"/>
    </location>
</feature>
<evidence type="ECO:0000259" key="13">
    <source>
        <dbReference type="Pfam" id="PF02225"/>
    </source>
</evidence>
<dbReference type="InterPro" id="IPR022398">
    <property type="entry name" value="Peptidase_S8_His-AS"/>
</dbReference>
<evidence type="ECO:0000256" key="4">
    <source>
        <dbReference type="ARBA" id="ARBA00022670"/>
    </source>
</evidence>
<keyword evidence="6 9" id="KW-0378">Hydrolase</keyword>
<comment type="similarity">
    <text evidence="1 9 10">Belongs to the peptidase S8 family.</text>
</comment>
<reference evidence="14" key="1">
    <citation type="submission" date="2022-07" db="EMBL/GenBank/DDBJ databases">
        <title>Phylogenomic reconstructions and comparative analyses of Kickxellomycotina fungi.</title>
        <authorList>
            <person name="Reynolds N.K."/>
            <person name="Stajich J.E."/>
            <person name="Barry K."/>
            <person name="Grigoriev I.V."/>
            <person name="Crous P."/>
            <person name="Smith M.E."/>
        </authorList>
    </citation>
    <scope>NUCLEOTIDE SEQUENCE</scope>
    <source>
        <strain evidence="14">NBRC 105413</strain>
    </source>
</reference>
<dbReference type="PROSITE" id="PS00138">
    <property type="entry name" value="SUBTILASE_SER"/>
    <property type="match status" value="1"/>
</dbReference>
<evidence type="ECO:0000256" key="1">
    <source>
        <dbReference type="ARBA" id="ARBA00011073"/>
    </source>
</evidence>
<dbReference type="PROSITE" id="PS00137">
    <property type="entry name" value="SUBTILASE_HIS"/>
    <property type="match status" value="1"/>
</dbReference>
<keyword evidence="4 9" id="KW-0645">Protease</keyword>
<keyword evidence="2" id="KW-0134">Cell wall</keyword>
<dbReference type="Pfam" id="PF02225">
    <property type="entry name" value="PA"/>
    <property type="match status" value="1"/>
</dbReference>
<dbReference type="PANTHER" id="PTHR43806:SF66">
    <property type="entry name" value="SERIN ENDOPEPTIDASE"/>
    <property type="match status" value="1"/>
</dbReference>
<dbReference type="AlphaFoldDB" id="A0A9W7XK68"/>
<dbReference type="InterPro" id="IPR036852">
    <property type="entry name" value="Peptidase_S8/S53_dom_sf"/>
</dbReference>
<dbReference type="InterPro" id="IPR050131">
    <property type="entry name" value="Peptidase_S8_subtilisin-like"/>
</dbReference>
<dbReference type="PROSITE" id="PS00136">
    <property type="entry name" value="SUBTILASE_ASP"/>
    <property type="match status" value="1"/>
</dbReference>
<dbReference type="GO" id="GO:0004252">
    <property type="term" value="F:serine-type endopeptidase activity"/>
    <property type="evidence" value="ECO:0007669"/>
    <property type="project" value="UniProtKB-UniRule"/>
</dbReference>
<evidence type="ECO:0000256" key="5">
    <source>
        <dbReference type="ARBA" id="ARBA00022729"/>
    </source>
</evidence>
<dbReference type="InterPro" id="IPR034187">
    <property type="entry name" value="Peptidases_S8_5"/>
</dbReference>
<evidence type="ECO:0000256" key="11">
    <source>
        <dbReference type="SAM" id="SignalP"/>
    </source>
</evidence>
<feature type="active site" description="Charge relay system" evidence="8 9">
    <location>
        <position position="159"/>
    </location>
</feature>
<evidence type="ECO:0000256" key="8">
    <source>
        <dbReference type="PIRSR" id="PIRSR615500-1"/>
    </source>
</evidence>
<feature type="non-terminal residue" evidence="14">
    <location>
        <position position="1"/>
    </location>
</feature>
<name>A0A9W7XK68_9FUNG</name>
<proteinExistence type="inferred from homology"/>
<dbReference type="PRINTS" id="PR00723">
    <property type="entry name" value="SUBTILISIN"/>
</dbReference>
<feature type="chain" id="PRO_5040933162" description="Subtilisin-like protein" evidence="11">
    <location>
        <begin position="28"/>
        <end position="1053"/>
    </location>
</feature>
<dbReference type="CDD" id="cd07489">
    <property type="entry name" value="Peptidases_S8_5"/>
    <property type="match status" value="1"/>
</dbReference>
<dbReference type="EMBL" id="JANBOH010000157">
    <property type="protein sequence ID" value="KAJ1644551.1"/>
    <property type="molecule type" value="Genomic_DNA"/>
</dbReference>
<evidence type="ECO:0000256" key="10">
    <source>
        <dbReference type="RuleBase" id="RU003355"/>
    </source>
</evidence>
<accession>A0A9W7XK68</accession>
<gene>
    <name evidence="14" type="ORF">LPJ64_003772</name>
</gene>
<dbReference type="GO" id="GO:0006508">
    <property type="term" value="P:proteolysis"/>
    <property type="evidence" value="ECO:0007669"/>
    <property type="project" value="UniProtKB-KW"/>
</dbReference>
<dbReference type="SUPFAM" id="SSF52743">
    <property type="entry name" value="Subtilisin-like"/>
    <property type="match status" value="1"/>
</dbReference>
<evidence type="ECO:0000256" key="7">
    <source>
        <dbReference type="ARBA" id="ARBA00022825"/>
    </source>
</evidence>
<dbReference type="Gene3D" id="3.40.50.200">
    <property type="entry name" value="Peptidase S8/S53 domain"/>
    <property type="match status" value="1"/>
</dbReference>
<feature type="active site" description="Charge relay system" evidence="8 9">
    <location>
        <position position="527"/>
    </location>
</feature>
<evidence type="ECO:0000313" key="15">
    <source>
        <dbReference type="Proteomes" id="UP001145021"/>
    </source>
</evidence>
<feature type="active site" description="Charge relay system" evidence="8 9">
    <location>
        <position position="212"/>
    </location>
</feature>
<keyword evidence="15" id="KW-1185">Reference proteome</keyword>
<protein>
    <recommendedName>
        <fullName evidence="16">Subtilisin-like protein</fullName>
    </recommendedName>
</protein>
<dbReference type="InterPro" id="IPR023828">
    <property type="entry name" value="Peptidase_S8_Ser-AS"/>
</dbReference>
<keyword evidence="5 11" id="KW-0732">Signal</keyword>
<dbReference type="SUPFAM" id="SSF52025">
    <property type="entry name" value="PA domain"/>
    <property type="match status" value="1"/>
</dbReference>
<evidence type="ECO:0000256" key="2">
    <source>
        <dbReference type="ARBA" id="ARBA00022512"/>
    </source>
</evidence>
<evidence type="ECO:0000313" key="14">
    <source>
        <dbReference type="EMBL" id="KAJ1644551.1"/>
    </source>
</evidence>
<sequence>MASRCVSVSVVVSMLVLLSNLLAITDAASIAPEDKIVTYPPSVRIKRGSFIVEIDESIRSSNANAFIKGIENVPDATISNQFTKVFNGFAVAAAASTDPIQLAKVKGVKRVWPVRYHNLIYEKPKLNTTSNYLHHMTGVERVLKEMGIDGKGIKIGIVDSGVDYNHPELGACWKTPGCPWQYGADFIGDKYNFLSDDPVVDPNPTPMDCDGHGTHVSGIIGARGPIVQGVAPGATLGMYRVFSCPVAGQVSAPDDILLQGIEAAFNDGNGIISLSLGGGGWPEDPLSVACARIAEQGVVVVAANGNDGRNGLFTAGSPAVGRGVVSVGSIDNWNVTGPAATINTTLGSRVIYLSVSDPVTYPFDFPLDVPVVAPLDINGSNLGCGNHTASLAGKVALVKRGVCSFSEKATHAYEAGAVALIVYNNVEGVTSPATDAEVNIPVAMVYMADGQFVLDGLSAGTGVVTISAMNNTFGTFPSDTGGRMSDFSSFGPSPELDINPVISAPGGNIWSTYPLNQGRYASLSGTSMATPYISGAVALLKQARPDLCVREIQRLLLNSAKPLNDKDTGKIIHPYWSGSGLVDIYGAITARASISPPVLSLNSTHYGVVEGLSENHESVRWSAHSINITNTDNSRGMVVKMGDLVADSLSMYAANGSLVPVPRKWPESSLATVASNTFPRAVYPDIKHVPAGESISVNVHIVAPAGLSESDRWFYGGFLNFTLQWEGQSQTFDYVVPYAGYNGDYRKLDVLSPFSQAGLPALADSNEGVVSDPSQLVISGNNTALLLYSIDVPTRVISATMVDANNKTIGYLGYGYQEYNIRNLPLSEQSVSGALIADTVYKDKEGTVEVDVPPGKYRVHLKALRPFGDANSPNDYQTWDSAFFKALIAGTALAAPMSTMMRRQEMFNSSGASVSGGSSAVSNPNINNGEQIDSSLIVGGQAAGAGLEAQAPEDAAAGGNVFANVMGTSFTEVNSNSANKDNIVVNAHLTTINGDEGETINGQANNIGDSQRVAALVRRDILRKRDVVFNNGGAVSVAPMVAFGPVVGFAPVA</sequence>
<evidence type="ECO:0000256" key="6">
    <source>
        <dbReference type="ARBA" id="ARBA00022801"/>
    </source>
</evidence>
<comment type="caution">
    <text evidence="14">The sequence shown here is derived from an EMBL/GenBank/DDBJ whole genome shotgun (WGS) entry which is preliminary data.</text>
</comment>
<dbReference type="InterPro" id="IPR046450">
    <property type="entry name" value="PA_dom_sf"/>
</dbReference>
<feature type="signal peptide" evidence="11">
    <location>
        <begin position="1"/>
        <end position="27"/>
    </location>
</feature>
<keyword evidence="7 9" id="KW-0720">Serine protease</keyword>
<dbReference type="Pfam" id="PF00082">
    <property type="entry name" value="Peptidase_S8"/>
    <property type="match status" value="1"/>
</dbReference>
<evidence type="ECO:0000259" key="12">
    <source>
        <dbReference type="Pfam" id="PF00082"/>
    </source>
</evidence>
<evidence type="ECO:0000256" key="3">
    <source>
        <dbReference type="ARBA" id="ARBA00022525"/>
    </source>
</evidence>
<feature type="domain" description="PA" evidence="13">
    <location>
        <begin position="370"/>
        <end position="451"/>
    </location>
</feature>
<evidence type="ECO:0000256" key="9">
    <source>
        <dbReference type="PROSITE-ProRule" id="PRU01240"/>
    </source>
</evidence>
<evidence type="ECO:0008006" key="16">
    <source>
        <dbReference type="Google" id="ProtNLM"/>
    </source>
</evidence>
<dbReference type="GO" id="GO:0005615">
    <property type="term" value="C:extracellular space"/>
    <property type="evidence" value="ECO:0007669"/>
    <property type="project" value="TreeGrafter"/>
</dbReference>
<dbReference type="PROSITE" id="PS51892">
    <property type="entry name" value="SUBTILASE"/>
    <property type="match status" value="1"/>
</dbReference>
<keyword evidence="3" id="KW-0964">Secreted</keyword>
<dbReference type="InterPro" id="IPR000209">
    <property type="entry name" value="Peptidase_S8/S53_dom"/>
</dbReference>
<organism evidence="14 15">
    <name type="scientific">Coemansia asiatica</name>
    <dbReference type="NCBI Taxonomy" id="1052880"/>
    <lineage>
        <taxon>Eukaryota</taxon>
        <taxon>Fungi</taxon>
        <taxon>Fungi incertae sedis</taxon>
        <taxon>Zoopagomycota</taxon>
        <taxon>Kickxellomycotina</taxon>
        <taxon>Kickxellomycetes</taxon>
        <taxon>Kickxellales</taxon>
        <taxon>Kickxellaceae</taxon>
        <taxon>Coemansia</taxon>
    </lineage>
</organism>
<dbReference type="InterPro" id="IPR003137">
    <property type="entry name" value="PA_domain"/>
</dbReference>